<dbReference type="Gene3D" id="1.10.1060.10">
    <property type="entry name" value="Alpha-helical ferredoxin"/>
    <property type="match status" value="1"/>
</dbReference>
<dbReference type="PROSITE" id="PS00198">
    <property type="entry name" value="4FE4S_FER_1"/>
    <property type="match status" value="2"/>
</dbReference>
<dbReference type="InterPro" id="IPR017900">
    <property type="entry name" value="4Fe4S_Fe_S_CS"/>
</dbReference>
<name>A0A3N1VKG1_9BACT</name>
<accession>A0A3N1VKG1</accession>
<dbReference type="PROSITE" id="PS51379">
    <property type="entry name" value="4FE4S_FER_2"/>
    <property type="match status" value="2"/>
</dbReference>
<evidence type="ECO:0000259" key="4">
    <source>
        <dbReference type="PROSITE" id="PS51379"/>
    </source>
</evidence>
<organism evidence="5 6">
    <name type="scientific">Desulfosoma caldarium</name>
    <dbReference type="NCBI Taxonomy" id="610254"/>
    <lineage>
        <taxon>Bacteria</taxon>
        <taxon>Pseudomonadati</taxon>
        <taxon>Thermodesulfobacteriota</taxon>
        <taxon>Syntrophobacteria</taxon>
        <taxon>Syntrophobacterales</taxon>
        <taxon>Syntrophobacteraceae</taxon>
        <taxon>Desulfosoma</taxon>
    </lineage>
</organism>
<proteinExistence type="predicted"/>
<dbReference type="GO" id="GO:0046872">
    <property type="term" value="F:metal ion binding"/>
    <property type="evidence" value="ECO:0007669"/>
    <property type="project" value="UniProtKB-KW"/>
</dbReference>
<dbReference type="EMBL" id="RJVA01000009">
    <property type="protein sequence ID" value="ROR03296.1"/>
    <property type="molecule type" value="Genomic_DNA"/>
</dbReference>
<keyword evidence="2" id="KW-0408">Iron</keyword>
<gene>
    <name evidence="5" type="ORF">EDC27_0562</name>
</gene>
<dbReference type="AlphaFoldDB" id="A0A3N1VKG1"/>
<feature type="domain" description="4Fe-4S ferredoxin-type" evidence="4">
    <location>
        <begin position="229"/>
        <end position="261"/>
    </location>
</feature>
<dbReference type="InterPro" id="IPR009051">
    <property type="entry name" value="Helical_ferredxn"/>
</dbReference>
<keyword evidence="3" id="KW-0411">Iron-sulfur</keyword>
<dbReference type="InterPro" id="IPR017896">
    <property type="entry name" value="4Fe4S_Fe-S-bd"/>
</dbReference>
<dbReference type="RefSeq" id="WP_123289084.1">
    <property type="nucleotide sequence ID" value="NZ_RJVA01000009.1"/>
</dbReference>
<keyword evidence="6" id="KW-1185">Reference proteome</keyword>
<evidence type="ECO:0000313" key="6">
    <source>
        <dbReference type="Proteomes" id="UP000276223"/>
    </source>
</evidence>
<evidence type="ECO:0000313" key="5">
    <source>
        <dbReference type="EMBL" id="ROR03296.1"/>
    </source>
</evidence>
<comment type="caution">
    <text evidence="5">The sequence shown here is derived from an EMBL/GenBank/DDBJ whole genome shotgun (WGS) entry which is preliminary data.</text>
</comment>
<dbReference type="PANTHER" id="PTHR40447">
    <property type="entry name" value="ANAEROBIC SULFITE REDUCTASE SUBUNIT A"/>
    <property type="match status" value="1"/>
</dbReference>
<dbReference type="GO" id="GO:0051536">
    <property type="term" value="F:iron-sulfur cluster binding"/>
    <property type="evidence" value="ECO:0007669"/>
    <property type="project" value="UniProtKB-KW"/>
</dbReference>
<dbReference type="OrthoDB" id="9795302at2"/>
<dbReference type="SUPFAM" id="SSF46548">
    <property type="entry name" value="alpha-helical ferredoxin"/>
    <property type="match status" value="1"/>
</dbReference>
<reference evidence="5 6" key="1">
    <citation type="submission" date="2018-11" db="EMBL/GenBank/DDBJ databases">
        <title>Genomic Encyclopedia of Type Strains, Phase IV (KMG-IV): sequencing the most valuable type-strain genomes for metagenomic binning, comparative biology and taxonomic classification.</title>
        <authorList>
            <person name="Goeker M."/>
        </authorList>
    </citation>
    <scope>NUCLEOTIDE SEQUENCE [LARGE SCALE GENOMIC DNA]</scope>
    <source>
        <strain evidence="5 6">DSM 22027</strain>
    </source>
</reference>
<feature type="domain" description="4Fe-4S ferredoxin-type" evidence="4">
    <location>
        <begin position="306"/>
        <end position="338"/>
    </location>
</feature>
<sequence>MLTIYVPKEKMPLVIGRIMDRAQVFAPVKEGDAHRFRLVNRPHHVDLTYQNTRLSPKELMHPPAEAMFAYTLKKGDPKEGILEEIPKALGPRVVWGIRPCDAKAFQLVDVNFITDQYVDPWWQKRRQSTVLVGLGCHEPCSTCFCTSVGLGPFDRSALDVLMTECADGYLVEAVTEAGQALLADVPDGEPASEDHVSQARSIAEKAEKSLPRLFLTDPLRDKATNELFNAAFWEEVQFACINCGTCTFLCPTCWCFDIQDEVHRDEGVRVRLWDSCMFPLFTLHGSGHNPRNQKLQRVRQRFMHKFKYYVDKYGNGPACVGCGRCVQYCPVNIDIRRVASMMTASCVCPTT</sequence>
<protein>
    <submittedName>
        <fullName evidence="5">4Fe-4S dicluster protein</fullName>
    </submittedName>
</protein>
<dbReference type="PANTHER" id="PTHR40447:SF1">
    <property type="entry name" value="ANAEROBIC SULFITE REDUCTASE SUBUNIT A"/>
    <property type="match status" value="1"/>
</dbReference>
<evidence type="ECO:0000256" key="2">
    <source>
        <dbReference type="ARBA" id="ARBA00023004"/>
    </source>
</evidence>
<dbReference type="Pfam" id="PF17179">
    <property type="entry name" value="Fer4_22"/>
    <property type="match status" value="1"/>
</dbReference>
<evidence type="ECO:0000256" key="3">
    <source>
        <dbReference type="ARBA" id="ARBA00023014"/>
    </source>
</evidence>
<evidence type="ECO:0000256" key="1">
    <source>
        <dbReference type="ARBA" id="ARBA00022723"/>
    </source>
</evidence>
<dbReference type="Proteomes" id="UP000276223">
    <property type="component" value="Unassembled WGS sequence"/>
</dbReference>
<keyword evidence="1" id="KW-0479">Metal-binding</keyword>